<feature type="transmembrane region" description="Helical" evidence="5">
    <location>
        <begin position="302"/>
        <end position="321"/>
    </location>
</feature>
<dbReference type="Proteomes" id="UP000612899">
    <property type="component" value="Unassembled WGS sequence"/>
</dbReference>
<feature type="transmembrane region" description="Helical" evidence="5">
    <location>
        <begin position="151"/>
        <end position="175"/>
    </location>
</feature>
<feature type="transmembrane region" description="Helical" evidence="5">
    <location>
        <begin position="365"/>
        <end position="385"/>
    </location>
</feature>
<feature type="domain" description="Major facilitator superfamily (MFS) profile" evidence="6">
    <location>
        <begin position="233"/>
        <end position="416"/>
    </location>
</feature>
<evidence type="ECO:0000313" key="8">
    <source>
        <dbReference type="Proteomes" id="UP000612899"/>
    </source>
</evidence>
<feature type="transmembrane region" description="Helical" evidence="5">
    <location>
        <begin position="238"/>
        <end position="258"/>
    </location>
</feature>
<dbReference type="RefSeq" id="WP_203906472.1">
    <property type="nucleotide sequence ID" value="NZ_BONY01000002.1"/>
</dbReference>
<comment type="caution">
    <text evidence="7">The sequence shown here is derived from an EMBL/GenBank/DDBJ whole genome shotgun (WGS) entry which is preliminary data.</text>
</comment>
<accession>A0A8J3Q303</accession>
<organism evidence="7 8">
    <name type="scientific">Rhizocola hellebori</name>
    <dbReference type="NCBI Taxonomy" id="1392758"/>
    <lineage>
        <taxon>Bacteria</taxon>
        <taxon>Bacillati</taxon>
        <taxon>Actinomycetota</taxon>
        <taxon>Actinomycetes</taxon>
        <taxon>Micromonosporales</taxon>
        <taxon>Micromonosporaceae</taxon>
        <taxon>Rhizocola</taxon>
    </lineage>
</organism>
<dbReference type="SUPFAM" id="SSF103473">
    <property type="entry name" value="MFS general substrate transporter"/>
    <property type="match status" value="1"/>
</dbReference>
<gene>
    <name evidence="7" type="ORF">Rhe02_06060</name>
</gene>
<evidence type="ECO:0000256" key="2">
    <source>
        <dbReference type="ARBA" id="ARBA00022692"/>
    </source>
</evidence>
<keyword evidence="8" id="KW-1185">Reference proteome</keyword>
<dbReference type="AlphaFoldDB" id="A0A8J3Q303"/>
<feature type="transmembrane region" description="Helical" evidence="5">
    <location>
        <begin position="57"/>
        <end position="79"/>
    </location>
</feature>
<dbReference type="Pfam" id="PF07690">
    <property type="entry name" value="MFS_1"/>
    <property type="match status" value="1"/>
</dbReference>
<evidence type="ECO:0000256" key="5">
    <source>
        <dbReference type="SAM" id="Phobius"/>
    </source>
</evidence>
<dbReference type="InterPro" id="IPR020846">
    <property type="entry name" value="MFS_dom"/>
</dbReference>
<feature type="transmembrane region" description="Helical" evidence="5">
    <location>
        <begin position="181"/>
        <end position="201"/>
    </location>
</feature>
<feature type="transmembrane region" description="Helical" evidence="5">
    <location>
        <begin position="91"/>
        <end position="108"/>
    </location>
</feature>
<name>A0A8J3Q303_9ACTN</name>
<evidence type="ECO:0000313" key="7">
    <source>
        <dbReference type="EMBL" id="GIH02539.1"/>
    </source>
</evidence>
<reference evidence="7" key="1">
    <citation type="submission" date="2021-01" db="EMBL/GenBank/DDBJ databases">
        <title>Whole genome shotgun sequence of Rhizocola hellebori NBRC 109834.</title>
        <authorList>
            <person name="Komaki H."/>
            <person name="Tamura T."/>
        </authorList>
    </citation>
    <scope>NUCLEOTIDE SEQUENCE</scope>
    <source>
        <strain evidence="7">NBRC 109834</strain>
    </source>
</reference>
<feature type="transmembrane region" description="Helical" evidence="5">
    <location>
        <begin position="327"/>
        <end position="353"/>
    </location>
</feature>
<dbReference type="GO" id="GO:0022857">
    <property type="term" value="F:transmembrane transporter activity"/>
    <property type="evidence" value="ECO:0007669"/>
    <property type="project" value="InterPro"/>
</dbReference>
<dbReference type="PANTHER" id="PTHR23528:SF1">
    <property type="entry name" value="MAJOR FACILITATOR SUPERFAMILY (MFS) PROFILE DOMAIN-CONTAINING PROTEIN"/>
    <property type="match status" value="1"/>
</dbReference>
<keyword evidence="2 5" id="KW-0812">Transmembrane</keyword>
<dbReference type="InterPro" id="IPR011701">
    <property type="entry name" value="MFS"/>
</dbReference>
<dbReference type="InterPro" id="IPR036259">
    <property type="entry name" value="MFS_trans_sf"/>
</dbReference>
<evidence type="ECO:0000256" key="3">
    <source>
        <dbReference type="ARBA" id="ARBA00022989"/>
    </source>
</evidence>
<evidence type="ECO:0000256" key="4">
    <source>
        <dbReference type="ARBA" id="ARBA00023136"/>
    </source>
</evidence>
<keyword evidence="3 5" id="KW-1133">Transmembrane helix</keyword>
<feature type="transmembrane region" description="Helical" evidence="5">
    <location>
        <begin position="19"/>
        <end position="37"/>
    </location>
</feature>
<dbReference type="Gene3D" id="1.20.1250.20">
    <property type="entry name" value="MFS general substrate transporter like domains"/>
    <property type="match status" value="2"/>
</dbReference>
<feature type="transmembrane region" description="Helical" evidence="5">
    <location>
        <begin position="391"/>
        <end position="410"/>
    </location>
</feature>
<dbReference type="EMBL" id="BONY01000002">
    <property type="protein sequence ID" value="GIH02539.1"/>
    <property type="molecule type" value="Genomic_DNA"/>
</dbReference>
<dbReference type="PROSITE" id="PS50850">
    <property type="entry name" value="MFS"/>
    <property type="match status" value="1"/>
</dbReference>
<proteinExistence type="predicted"/>
<dbReference type="PANTHER" id="PTHR23528">
    <property type="match status" value="1"/>
</dbReference>
<keyword evidence="4 5" id="KW-0472">Membrane</keyword>
<sequence length="416" mass="43593">MTPVVDVLAEPSGKVAPRWIAFFSVAVAGTFVGWYGPLQILLARQAEAVSPHGKENLLALVAGVGAAFSMVANPLWGALSDRTTSRFGKRIPWIAAGGVLGAASLLLLGSASSVALLVAGWCLVQVVLNAPFAALSAAIPDQVPVAQRGTAGGYFGIAQIFGVMLGTGLAVAGVGLLGGTFGGYLVCAGFVLIAWVPYVVLRRDVVLAASERPALKLAAMVRGFWLSPRRYPDFAWAWLTRFLMNLGNSIVLLYLLFFLKDEVRVEDPDASVLILTVINALSLLVSVMVAGIWSDRVGKRRVFVFWAGLIMAAAAVLLAAWPTWTVAMVAAAVLGLGFGVYTSVDFALLTQVLPAAVDRGKDLGVLNIANALPQVLAPVIAAPIVTSLGGYSTLYSVSAIVGLVGAVFVYQIRSVR</sequence>
<protein>
    <submittedName>
        <fullName evidence="7">MFS transporter</fullName>
    </submittedName>
</protein>
<comment type="subcellular location">
    <subcellularLocation>
        <location evidence="1">Cell membrane</location>
        <topology evidence="1">Multi-pass membrane protein</topology>
    </subcellularLocation>
</comment>
<evidence type="ECO:0000259" key="6">
    <source>
        <dbReference type="PROSITE" id="PS50850"/>
    </source>
</evidence>
<dbReference type="GO" id="GO:0005886">
    <property type="term" value="C:plasma membrane"/>
    <property type="evidence" value="ECO:0007669"/>
    <property type="project" value="UniProtKB-SubCell"/>
</dbReference>
<evidence type="ECO:0000256" key="1">
    <source>
        <dbReference type="ARBA" id="ARBA00004651"/>
    </source>
</evidence>
<feature type="transmembrane region" description="Helical" evidence="5">
    <location>
        <begin position="270"/>
        <end position="290"/>
    </location>
</feature>
<feature type="transmembrane region" description="Helical" evidence="5">
    <location>
        <begin position="114"/>
        <end position="139"/>
    </location>
</feature>